<gene>
    <name evidence="1" type="ORF">LCGC14_1270260</name>
</gene>
<dbReference type="AlphaFoldDB" id="A0A0F9NF28"/>
<sequence length="65" mass="7493">MEPELVARFEAIKMDCSKCPIPKQDCKWMMDTFQWENKPPGKADKWCPLIVTMGSMLVYLLPKGS</sequence>
<proteinExistence type="predicted"/>
<organism evidence="1">
    <name type="scientific">marine sediment metagenome</name>
    <dbReference type="NCBI Taxonomy" id="412755"/>
    <lineage>
        <taxon>unclassified sequences</taxon>
        <taxon>metagenomes</taxon>
        <taxon>ecological metagenomes</taxon>
    </lineage>
</organism>
<evidence type="ECO:0000313" key="1">
    <source>
        <dbReference type="EMBL" id="KKM87295.1"/>
    </source>
</evidence>
<name>A0A0F9NF28_9ZZZZ</name>
<protein>
    <submittedName>
        <fullName evidence="1">Uncharacterized protein</fullName>
    </submittedName>
</protein>
<accession>A0A0F9NF28</accession>
<reference evidence="1" key="1">
    <citation type="journal article" date="2015" name="Nature">
        <title>Complex archaea that bridge the gap between prokaryotes and eukaryotes.</title>
        <authorList>
            <person name="Spang A."/>
            <person name="Saw J.H."/>
            <person name="Jorgensen S.L."/>
            <person name="Zaremba-Niedzwiedzka K."/>
            <person name="Martijn J."/>
            <person name="Lind A.E."/>
            <person name="van Eijk R."/>
            <person name="Schleper C."/>
            <person name="Guy L."/>
            <person name="Ettema T.J."/>
        </authorList>
    </citation>
    <scope>NUCLEOTIDE SEQUENCE</scope>
</reference>
<dbReference type="EMBL" id="LAZR01007121">
    <property type="protein sequence ID" value="KKM87295.1"/>
    <property type="molecule type" value="Genomic_DNA"/>
</dbReference>
<comment type="caution">
    <text evidence="1">The sequence shown here is derived from an EMBL/GenBank/DDBJ whole genome shotgun (WGS) entry which is preliminary data.</text>
</comment>